<feature type="region of interest" description="Disordered" evidence="1">
    <location>
        <begin position="1"/>
        <end position="31"/>
    </location>
</feature>
<dbReference type="RefSeq" id="WP_155461612.1">
    <property type="nucleotide sequence ID" value="NZ_WNKY01000001.1"/>
</dbReference>
<gene>
    <name evidence="3" type="ORF">GM676_01565</name>
</gene>
<dbReference type="EMBL" id="WNKY01000001">
    <property type="protein sequence ID" value="MTV36268.1"/>
    <property type="molecule type" value="Genomic_DNA"/>
</dbReference>
<feature type="transmembrane region" description="Helical" evidence="2">
    <location>
        <begin position="77"/>
        <end position="98"/>
    </location>
</feature>
<protein>
    <submittedName>
        <fullName evidence="3">Uncharacterized protein</fullName>
    </submittedName>
</protein>
<keyword evidence="2" id="KW-1133">Transmembrane helix</keyword>
<evidence type="ECO:0000256" key="2">
    <source>
        <dbReference type="SAM" id="Phobius"/>
    </source>
</evidence>
<sequence length="137" mass="14517">MEDAAPAAENAKPEALPPPKPEPSPEEKAAAESAAMVQALMTALPVLAPAYVQMKSQELDAIKENNAKQAALWEKALTLESVFIGLVLFGGFFATAMLAYVNQVASAEKVAFALFGFIGGRGFLHIRGLINSATKRD</sequence>
<reference evidence="3 4" key="1">
    <citation type="submission" date="2019-11" db="EMBL/GenBank/DDBJ databases">
        <title>Type strains purchased from KCTC, JCM and DSMZ.</title>
        <authorList>
            <person name="Lu H."/>
        </authorList>
    </citation>
    <scope>NUCLEOTIDE SEQUENCE [LARGE SCALE GENOMIC DNA]</scope>
    <source>
        <strain evidence="3 4">KCTC 22382</strain>
    </source>
</reference>
<name>A0A6L6PB46_9BURK</name>
<comment type="caution">
    <text evidence="3">The sequence shown here is derived from an EMBL/GenBank/DDBJ whole genome shotgun (WGS) entry which is preliminary data.</text>
</comment>
<evidence type="ECO:0000256" key="1">
    <source>
        <dbReference type="SAM" id="MobiDB-lite"/>
    </source>
</evidence>
<dbReference type="AlphaFoldDB" id="A0A6L6PB46"/>
<organism evidence="3 4">
    <name type="scientific">Duganella radicis</name>
    <dbReference type="NCBI Taxonomy" id="551988"/>
    <lineage>
        <taxon>Bacteria</taxon>
        <taxon>Pseudomonadati</taxon>
        <taxon>Pseudomonadota</taxon>
        <taxon>Betaproteobacteria</taxon>
        <taxon>Burkholderiales</taxon>
        <taxon>Oxalobacteraceae</taxon>
        <taxon>Telluria group</taxon>
        <taxon>Duganella</taxon>
    </lineage>
</organism>
<evidence type="ECO:0000313" key="3">
    <source>
        <dbReference type="EMBL" id="MTV36268.1"/>
    </source>
</evidence>
<proteinExistence type="predicted"/>
<accession>A0A6L6PB46</accession>
<keyword evidence="2" id="KW-0472">Membrane</keyword>
<keyword evidence="4" id="KW-1185">Reference proteome</keyword>
<feature type="compositionally biased region" description="Low complexity" evidence="1">
    <location>
        <begin position="1"/>
        <end position="14"/>
    </location>
</feature>
<feature type="transmembrane region" description="Helical" evidence="2">
    <location>
        <begin position="110"/>
        <end position="130"/>
    </location>
</feature>
<dbReference type="Proteomes" id="UP000475582">
    <property type="component" value="Unassembled WGS sequence"/>
</dbReference>
<evidence type="ECO:0000313" key="4">
    <source>
        <dbReference type="Proteomes" id="UP000475582"/>
    </source>
</evidence>
<keyword evidence="2" id="KW-0812">Transmembrane</keyword>